<dbReference type="SMART" id="SM00558">
    <property type="entry name" value="JmjC"/>
    <property type="match status" value="1"/>
</dbReference>
<dbReference type="GO" id="GO:0016020">
    <property type="term" value="C:membrane"/>
    <property type="evidence" value="ECO:0007669"/>
    <property type="project" value="UniProtKB-SubCell"/>
</dbReference>
<dbReference type="Pfam" id="PF01735">
    <property type="entry name" value="PLA2_B"/>
    <property type="match status" value="1"/>
</dbReference>
<keyword evidence="12" id="KW-0472">Membrane</keyword>
<evidence type="ECO:0000313" key="20">
    <source>
        <dbReference type="EMBL" id="OCT64856.1"/>
    </source>
</evidence>
<dbReference type="GO" id="GO:0005544">
    <property type="term" value="F:calcium-dependent phospholipid binding"/>
    <property type="evidence" value="ECO:0007669"/>
    <property type="project" value="TreeGrafter"/>
</dbReference>
<comment type="function">
    <text evidence="15">Selectively hydrolyzes arachidonyl phospholipids in the sn-2 position releasing arachidonic acid. Together with its lysophospholipid activity, it is implicated in the initiation of the inflammatory response.</text>
</comment>
<evidence type="ECO:0000256" key="13">
    <source>
        <dbReference type="ARBA" id="ARBA00023329"/>
    </source>
</evidence>
<evidence type="ECO:0000256" key="10">
    <source>
        <dbReference type="ARBA" id="ARBA00022963"/>
    </source>
</evidence>
<dbReference type="PROSITE" id="PS50004">
    <property type="entry name" value="C2"/>
    <property type="match status" value="1"/>
</dbReference>
<dbReference type="InterPro" id="IPR014710">
    <property type="entry name" value="RmlC-like_jellyroll"/>
</dbReference>
<comment type="domain">
    <text evidence="17">The N-terminal C2 domain associates with lipid membranes upon calcium binding.</text>
</comment>
<dbReference type="EC" id="3.1.1.4" evidence="17"/>
<dbReference type="Proteomes" id="UP000694892">
    <property type="component" value="Chromosome 8S"/>
</dbReference>
<organism evidence="20 21">
    <name type="scientific">Xenopus laevis</name>
    <name type="common">African clawed frog</name>
    <dbReference type="NCBI Taxonomy" id="8355"/>
    <lineage>
        <taxon>Eukaryota</taxon>
        <taxon>Metazoa</taxon>
        <taxon>Chordata</taxon>
        <taxon>Craniata</taxon>
        <taxon>Vertebrata</taxon>
        <taxon>Euteleostomi</taxon>
        <taxon>Amphibia</taxon>
        <taxon>Batrachia</taxon>
        <taxon>Anura</taxon>
        <taxon>Pipoidea</taxon>
        <taxon>Pipidae</taxon>
        <taxon>Xenopodinae</taxon>
        <taxon>Xenopus</taxon>
        <taxon>Xenopus</taxon>
    </lineage>
</organism>
<dbReference type="SMART" id="SM00022">
    <property type="entry name" value="PLAc"/>
    <property type="match status" value="1"/>
</dbReference>
<dbReference type="GO" id="GO:0046475">
    <property type="term" value="P:glycerophospholipid catabolic process"/>
    <property type="evidence" value="ECO:0007669"/>
    <property type="project" value="TreeGrafter"/>
</dbReference>
<comment type="catalytic activity">
    <reaction evidence="1 17">
        <text>a 1,2-diacyl-sn-glycero-3-phosphocholine + H2O = a 1-acyl-sn-glycero-3-phosphocholine + a fatty acid + H(+)</text>
        <dbReference type="Rhea" id="RHEA:15801"/>
        <dbReference type="ChEBI" id="CHEBI:15377"/>
        <dbReference type="ChEBI" id="CHEBI:15378"/>
        <dbReference type="ChEBI" id="CHEBI:28868"/>
        <dbReference type="ChEBI" id="CHEBI:57643"/>
        <dbReference type="ChEBI" id="CHEBI:58168"/>
        <dbReference type="EC" id="3.1.1.4"/>
    </reaction>
</comment>
<dbReference type="PROSITE" id="PS51210">
    <property type="entry name" value="PLA2C"/>
    <property type="match status" value="1"/>
</dbReference>
<evidence type="ECO:0000256" key="16">
    <source>
        <dbReference type="PROSITE-ProRule" id="PRU00555"/>
    </source>
</evidence>
<dbReference type="InterPro" id="IPR041667">
    <property type="entry name" value="Cupin_8"/>
</dbReference>
<evidence type="ECO:0000256" key="5">
    <source>
        <dbReference type="ARBA" id="ARBA00004541"/>
    </source>
</evidence>
<feature type="domain" description="PLA2c" evidence="19">
    <location>
        <begin position="413"/>
        <end position="961"/>
    </location>
</feature>
<evidence type="ECO:0000256" key="2">
    <source>
        <dbReference type="ARBA" id="ARBA00001913"/>
    </source>
</evidence>
<dbReference type="GO" id="GO:0004622">
    <property type="term" value="F:phosphatidylcholine lysophospholipase activity"/>
    <property type="evidence" value="ECO:0007669"/>
    <property type="project" value="UniProtKB-EC"/>
</dbReference>
<comment type="catalytic activity">
    <reaction evidence="14">
        <text>a 1-acyl-sn-glycero-3-phosphocholine + H2O = sn-glycerol 3-phosphocholine + a fatty acid + H(+)</text>
        <dbReference type="Rhea" id="RHEA:15177"/>
        <dbReference type="ChEBI" id="CHEBI:15377"/>
        <dbReference type="ChEBI" id="CHEBI:15378"/>
        <dbReference type="ChEBI" id="CHEBI:16870"/>
        <dbReference type="ChEBI" id="CHEBI:28868"/>
        <dbReference type="ChEBI" id="CHEBI:58168"/>
        <dbReference type="EC" id="3.1.1.5"/>
    </reaction>
</comment>
<evidence type="ECO:0000256" key="8">
    <source>
        <dbReference type="ARBA" id="ARBA00022801"/>
    </source>
</evidence>
<keyword evidence="9 17" id="KW-0106">Calcium</keyword>
<dbReference type="AlphaFoldDB" id="A0A974C1S4"/>
<keyword evidence="7 17" id="KW-0479">Metal-binding</keyword>
<dbReference type="GO" id="GO:0047498">
    <property type="term" value="F:calcium-dependent phospholipase A2 activity"/>
    <property type="evidence" value="ECO:0007669"/>
    <property type="project" value="TreeGrafter"/>
</dbReference>
<dbReference type="FunFam" id="2.60.40.150:FF:000030">
    <property type="entry name" value="Phospholipase A2"/>
    <property type="match status" value="1"/>
</dbReference>
<evidence type="ECO:0000313" key="21">
    <source>
        <dbReference type="Proteomes" id="UP000694892"/>
    </source>
</evidence>
<evidence type="ECO:0000256" key="15">
    <source>
        <dbReference type="ARBA" id="ARBA00056109"/>
    </source>
</evidence>
<dbReference type="Pfam" id="PF00168">
    <property type="entry name" value="C2"/>
    <property type="match status" value="1"/>
</dbReference>
<evidence type="ECO:0000256" key="17">
    <source>
        <dbReference type="RuleBase" id="RU362102"/>
    </source>
</evidence>
<evidence type="ECO:0000256" key="11">
    <source>
        <dbReference type="ARBA" id="ARBA00023098"/>
    </source>
</evidence>
<evidence type="ECO:0000256" key="3">
    <source>
        <dbReference type="ARBA" id="ARBA00004170"/>
    </source>
</evidence>
<name>A0A974C1S4_XENLA</name>
<dbReference type="PANTHER" id="PTHR10728:SF32">
    <property type="entry name" value="CYTOSOLIC PHOSPHOLIPASE A2 BETA"/>
    <property type="match status" value="1"/>
</dbReference>
<dbReference type="InterPro" id="IPR016035">
    <property type="entry name" value="Acyl_Trfase/lysoPLipase"/>
</dbReference>
<dbReference type="InterPro" id="IPR040723">
    <property type="entry name" value="cPLA2_C2"/>
</dbReference>
<comment type="cofactor">
    <cofactor evidence="2">
        <name>Ca(2+)</name>
        <dbReference type="ChEBI" id="CHEBI:29108"/>
    </cofactor>
</comment>
<dbReference type="InterPro" id="IPR035892">
    <property type="entry name" value="C2_domain_sf"/>
</dbReference>
<dbReference type="SUPFAM" id="SSF52151">
    <property type="entry name" value="FabD/lysophospholipase-like"/>
    <property type="match status" value="1"/>
</dbReference>
<evidence type="ECO:0000256" key="14">
    <source>
        <dbReference type="ARBA" id="ARBA00049531"/>
    </source>
</evidence>
<dbReference type="GO" id="GO:0005509">
    <property type="term" value="F:calcium ion binding"/>
    <property type="evidence" value="ECO:0007669"/>
    <property type="project" value="TreeGrafter"/>
</dbReference>
<keyword evidence="6 17" id="KW-0963">Cytoplasm</keyword>
<dbReference type="FunFam" id="3.40.1090.10:FF:000002">
    <property type="entry name" value="Phospholipase A2"/>
    <property type="match status" value="1"/>
</dbReference>
<evidence type="ECO:0000259" key="18">
    <source>
        <dbReference type="PROSITE" id="PS50004"/>
    </source>
</evidence>
<protein>
    <recommendedName>
        <fullName evidence="17">Phospholipase A2</fullName>
        <ecNumber evidence="17">3.1.1.4</ecNumber>
    </recommendedName>
</protein>
<keyword evidence="10 16" id="KW-0442">Lipid degradation</keyword>
<dbReference type="InterPro" id="IPR002642">
    <property type="entry name" value="LysoPLipase_cat_dom"/>
</dbReference>
<dbReference type="Pfam" id="PF13621">
    <property type="entry name" value="Cupin_8"/>
    <property type="match status" value="1"/>
</dbReference>
<keyword evidence="8 16" id="KW-0378">Hydrolase</keyword>
<reference evidence="21" key="1">
    <citation type="journal article" date="2016" name="Nature">
        <title>Genome evolution in the allotetraploid frog Xenopus laevis.</title>
        <authorList>
            <person name="Session A.M."/>
            <person name="Uno Y."/>
            <person name="Kwon T."/>
            <person name="Chapman J.A."/>
            <person name="Toyoda A."/>
            <person name="Takahashi S."/>
            <person name="Fukui A."/>
            <person name="Hikosaka A."/>
            <person name="Suzuki A."/>
            <person name="Kondo M."/>
            <person name="van Heeringen S.J."/>
            <person name="Quigley I."/>
            <person name="Heinz S."/>
            <person name="Ogino H."/>
            <person name="Ochi H."/>
            <person name="Hellsten U."/>
            <person name="Lyons J.B."/>
            <person name="Simakov O."/>
            <person name="Putnam N."/>
            <person name="Stites J."/>
            <person name="Kuroki Y."/>
            <person name="Tanaka T."/>
            <person name="Michiue T."/>
            <person name="Watanabe M."/>
            <person name="Bogdanovic O."/>
            <person name="Lister R."/>
            <person name="Georgiou G."/>
            <person name="Paranjpe S.S."/>
            <person name="van Kruijsbergen I."/>
            <person name="Shu S."/>
            <person name="Carlson J."/>
            <person name="Kinoshita T."/>
            <person name="Ohta Y."/>
            <person name="Mawaribuchi S."/>
            <person name="Jenkins J."/>
            <person name="Grimwood J."/>
            <person name="Schmutz J."/>
            <person name="Mitros T."/>
            <person name="Mozaffari S.V."/>
            <person name="Suzuki Y."/>
            <person name="Haramoto Y."/>
            <person name="Yamamoto T.S."/>
            <person name="Takagi C."/>
            <person name="Heald R."/>
            <person name="Miller K."/>
            <person name="Haudenschild C."/>
            <person name="Kitzman J."/>
            <person name="Nakayama T."/>
            <person name="Izutsu Y."/>
            <person name="Robert J."/>
            <person name="Fortriede J."/>
            <person name="Burns K."/>
            <person name="Lotay V."/>
            <person name="Karimi K."/>
            <person name="Yasuoka Y."/>
            <person name="Dichmann D.S."/>
            <person name="Flajnik M.F."/>
            <person name="Houston D.W."/>
            <person name="Shendure J."/>
            <person name="DuPasquier L."/>
            <person name="Vize P.D."/>
            <person name="Zorn A.M."/>
            <person name="Ito M."/>
            <person name="Marcotte E.M."/>
            <person name="Wallingford J.B."/>
            <person name="Ito Y."/>
            <person name="Asashima M."/>
            <person name="Ueno N."/>
            <person name="Matsuda Y."/>
            <person name="Veenstra G.J."/>
            <person name="Fujiyama A."/>
            <person name="Harland R.M."/>
            <person name="Taira M."/>
            <person name="Rokhsar D.S."/>
        </authorList>
    </citation>
    <scope>NUCLEOTIDE SEQUENCE [LARGE SCALE GENOMIC DNA]</scope>
    <source>
        <strain evidence="21">J</strain>
    </source>
</reference>
<gene>
    <name evidence="20" type="ORF">XELAEV_18041095mg</name>
</gene>
<dbReference type="Gene3D" id="3.40.1090.10">
    <property type="entry name" value="Cytosolic phospholipase A2 catalytic domain"/>
    <property type="match status" value="1"/>
</dbReference>
<evidence type="ECO:0000256" key="9">
    <source>
        <dbReference type="ARBA" id="ARBA00022837"/>
    </source>
</evidence>
<dbReference type="GO" id="GO:0031410">
    <property type="term" value="C:cytoplasmic vesicle"/>
    <property type="evidence" value="ECO:0007669"/>
    <property type="project" value="UniProtKB-SubCell"/>
</dbReference>
<evidence type="ECO:0000256" key="12">
    <source>
        <dbReference type="ARBA" id="ARBA00023136"/>
    </source>
</evidence>
<accession>A0A974C1S4</accession>
<evidence type="ECO:0000256" key="7">
    <source>
        <dbReference type="ARBA" id="ARBA00022723"/>
    </source>
</evidence>
<dbReference type="Gene3D" id="2.60.40.150">
    <property type="entry name" value="C2 domain"/>
    <property type="match status" value="1"/>
</dbReference>
<dbReference type="SMART" id="SM00239">
    <property type="entry name" value="C2"/>
    <property type="match status" value="1"/>
</dbReference>
<sequence>MPEERSMLLSDVLDIVEKKSKPPGVFYIQKQCSNLTEEFPELVEDVENHIPWMSEALGKSPDAVNFWLGESAAITSLHKDHYENLYCVISGEKHFILHPPSDRPFIPYEMFQPATYHVYEDGSFKVVDLESADKEESPLSLLLVKVIRARNIPWADWMSNADCYVSLWLPSSTNKLLKTATAADTSNPEWNETFQFKISAKMKNVLELTLYDEDVVSQNDLLYKVFFDVAKITAGETLKHNFLLNPPGKETLEVEFSMKKMPARPETIVTNGMIVVILLTLLCDLIVEGEELLLKVENSCEKSHKIGLNPTANPDHTETCSFHSIKRYDSQLSAHLQGAKPDDIKSQVNVPLNSLSEGKEETVHLHAKPKPLLRVDRLLYFKIPLSSITTSLAIILLHLFSLSSEIILCYLSMCSEEKLDVRLGFDLCEEEKDFLHKRKKVAAAALKKALKLDRDLEEDEVPVIAVTTTGGGTRAMTALYGTLSGLKKLNLLDCVFYITGASGSTWAISNLYEDAEWSQKDLDRPIENARKNVTKDKKASFTLEKILKYREEMKKRAELGYKTSFTDIWGLAIESMFHNGDGKATLSSQRKALEHGQNPLPLCLAMNVKNKENTTLDFKEWCEFSPYEVGLLKYGAYIRSEDFGSSFYMGRLIKKLPESRICFLQGLWSNIFSINLMDAWFAAVSSDNFWHRFTRDNIQDLDGEEALRRKSASPSLATHLLQPAGYIGSTIRDILTSRPIDGEHHNFLKGLQIHKDYHSHKGFSYFKDTELDTFPNKLTPYSDDLCLVDSAYYINASFPPLLREERKADVILSFDYSLAGRFKSVVQTCEYCTNQKIAFPKVNVTDKDRETPKECHVFTNSEELEAPILLHFPLINDTFKTHKAPGVKRSPEEMEGGEVELSDRSPYSLLKLTYTKEIFDKLLNMTEYNVMNNEEAILQSLRDAIAQKQKSRSNGGTNRNP</sequence>
<dbReference type="Pfam" id="PF18695">
    <property type="entry name" value="cPLA2_C2"/>
    <property type="match status" value="1"/>
</dbReference>
<dbReference type="GO" id="GO:0005829">
    <property type="term" value="C:cytosol"/>
    <property type="evidence" value="ECO:0007669"/>
    <property type="project" value="UniProtKB-SubCell"/>
</dbReference>
<dbReference type="Gene3D" id="2.60.120.10">
    <property type="entry name" value="Jelly Rolls"/>
    <property type="match status" value="1"/>
</dbReference>
<feature type="domain" description="C2" evidence="18">
    <location>
        <begin position="120"/>
        <end position="242"/>
    </location>
</feature>
<evidence type="ECO:0000256" key="1">
    <source>
        <dbReference type="ARBA" id="ARBA00001604"/>
    </source>
</evidence>
<proteinExistence type="predicted"/>
<keyword evidence="11 16" id="KW-0443">Lipid metabolism</keyword>
<dbReference type="InterPro" id="IPR003347">
    <property type="entry name" value="JmjC_dom"/>
</dbReference>
<evidence type="ECO:0000259" key="19">
    <source>
        <dbReference type="PROSITE" id="PS51210"/>
    </source>
</evidence>
<evidence type="ECO:0000256" key="6">
    <source>
        <dbReference type="ARBA" id="ARBA00022490"/>
    </source>
</evidence>
<comment type="subcellular location">
    <subcellularLocation>
        <location evidence="4">Cytoplasm</location>
        <location evidence="4">Cytosol</location>
    </subcellularLocation>
    <subcellularLocation>
        <location evidence="5">Cytoplasmic vesicle</location>
    </subcellularLocation>
    <subcellularLocation>
        <location evidence="3">Membrane</location>
        <topology evidence="3">Peripheral membrane protein</topology>
    </subcellularLocation>
</comment>
<dbReference type="EMBL" id="CM004481">
    <property type="protein sequence ID" value="OCT64856.1"/>
    <property type="molecule type" value="Genomic_DNA"/>
</dbReference>
<dbReference type="PANTHER" id="PTHR10728">
    <property type="entry name" value="CYTOSOLIC PHOSPHOLIPASE A2"/>
    <property type="match status" value="1"/>
</dbReference>
<dbReference type="InterPro" id="IPR000008">
    <property type="entry name" value="C2_dom"/>
</dbReference>
<keyword evidence="13" id="KW-0968">Cytoplasmic vesicle</keyword>
<evidence type="ECO:0000256" key="4">
    <source>
        <dbReference type="ARBA" id="ARBA00004514"/>
    </source>
</evidence>
<dbReference type="SUPFAM" id="SSF49562">
    <property type="entry name" value="C2 domain (Calcium/lipid-binding domain, CaLB)"/>
    <property type="match status" value="1"/>
</dbReference>
<dbReference type="OMA" id="CKEDRTA"/>
<dbReference type="SUPFAM" id="SSF51197">
    <property type="entry name" value="Clavaminate synthase-like"/>
    <property type="match status" value="1"/>
</dbReference>